<proteinExistence type="predicted"/>
<dbReference type="Gramene" id="KOM35093">
    <property type="protein sequence ID" value="KOM35093"/>
    <property type="gene ID" value="LR48_Vigan02g124300"/>
</dbReference>
<dbReference type="EMBL" id="CM003372">
    <property type="protein sequence ID" value="KOM35093.1"/>
    <property type="molecule type" value="Genomic_DNA"/>
</dbReference>
<protein>
    <submittedName>
        <fullName evidence="1">Uncharacterized protein</fullName>
    </submittedName>
</protein>
<accession>A0A0L9TWY0</accession>
<gene>
    <name evidence="1" type="ORF">LR48_Vigan02g124300</name>
</gene>
<sequence>MRYIHPRQEGDRSACTNTDRPTVGVWKRASGPDVSADVLDGEILTYKALRKFKYSRSIFESYSLELVGQVVGNFDSGLVALVGRVLGVLDSEF</sequence>
<dbReference type="AlphaFoldDB" id="A0A0L9TWY0"/>
<evidence type="ECO:0000313" key="1">
    <source>
        <dbReference type="EMBL" id="KOM35093.1"/>
    </source>
</evidence>
<name>A0A0L9TWY0_PHAAN</name>
<reference evidence="2" key="1">
    <citation type="journal article" date="2015" name="Proc. Natl. Acad. Sci. U.S.A.">
        <title>Genome sequencing of adzuki bean (Vigna angularis) provides insight into high starch and low fat accumulation and domestication.</title>
        <authorList>
            <person name="Yang K."/>
            <person name="Tian Z."/>
            <person name="Chen C."/>
            <person name="Luo L."/>
            <person name="Zhao B."/>
            <person name="Wang Z."/>
            <person name="Yu L."/>
            <person name="Li Y."/>
            <person name="Sun Y."/>
            <person name="Li W."/>
            <person name="Chen Y."/>
            <person name="Li Y."/>
            <person name="Zhang Y."/>
            <person name="Ai D."/>
            <person name="Zhao J."/>
            <person name="Shang C."/>
            <person name="Ma Y."/>
            <person name="Wu B."/>
            <person name="Wang M."/>
            <person name="Gao L."/>
            <person name="Sun D."/>
            <person name="Zhang P."/>
            <person name="Guo F."/>
            <person name="Wang W."/>
            <person name="Li Y."/>
            <person name="Wang J."/>
            <person name="Varshney R.K."/>
            <person name="Wang J."/>
            <person name="Ling H.Q."/>
            <person name="Wan P."/>
        </authorList>
    </citation>
    <scope>NUCLEOTIDE SEQUENCE</scope>
    <source>
        <strain evidence="2">cv. Jingnong 6</strain>
    </source>
</reference>
<organism evidence="1 2">
    <name type="scientific">Phaseolus angularis</name>
    <name type="common">Azuki bean</name>
    <name type="synonym">Vigna angularis</name>
    <dbReference type="NCBI Taxonomy" id="3914"/>
    <lineage>
        <taxon>Eukaryota</taxon>
        <taxon>Viridiplantae</taxon>
        <taxon>Streptophyta</taxon>
        <taxon>Embryophyta</taxon>
        <taxon>Tracheophyta</taxon>
        <taxon>Spermatophyta</taxon>
        <taxon>Magnoliopsida</taxon>
        <taxon>eudicotyledons</taxon>
        <taxon>Gunneridae</taxon>
        <taxon>Pentapetalae</taxon>
        <taxon>rosids</taxon>
        <taxon>fabids</taxon>
        <taxon>Fabales</taxon>
        <taxon>Fabaceae</taxon>
        <taxon>Papilionoideae</taxon>
        <taxon>50 kb inversion clade</taxon>
        <taxon>NPAAA clade</taxon>
        <taxon>indigoferoid/millettioid clade</taxon>
        <taxon>Phaseoleae</taxon>
        <taxon>Vigna</taxon>
    </lineage>
</organism>
<dbReference type="Proteomes" id="UP000053144">
    <property type="component" value="Chromosome 2"/>
</dbReference>
<evidence type="ECO:0000313" key="2">
    <source>
        <dbReference type="Proteomes" id="UP000053144"/>
    </source>
</evidence>